<dbReference type="InParanoid" id="A0A1D3D6P9"/>
<dbReference type="VEuPathDB" id="ToxoDB:cyc_08563"/>
<keyword evidence="2" id="KW-1133">Transmembrane helix</keyword>
<feature type="region of interest" description="Disordered" evidence="1">
    <location>
        <begin position="48"/>
        <end position="77"/>
    </location>
</feature>
<evidence type="ECO:0000313" key="4">
    <source>
        <dbReference type="Proteomes" id="UP000095192"/>
    </source>
</evidence>
<reference evidence="3 4" key="1">
    <citation type="journal article" date="2016" name="BMC Genomics">
        <title>Comparative genomics reveals Cyclospora cayetanensis possesses coccidia-like metabolism and invasion components but unique surface antigens.</title>
        <authorList>
            <person name="Liu S."/>
            <person name="Wang L."/>
            <person name="Zheng H."/>
            <person name="Xu Z."/>
            <person name="Roellig D.M."/>
            <person name="Li N."/>
            <person name="Frace M.A."/>
            <person name="Tang K."/>
            <person name="Arrowood M.J."/>
            <person name="Moss D.M."/>
            <person name="Zhang L."/>
            <person name="Feng Y."/>
            <person name="Xiao L."/>
        </authorList>
    </citation>
    <scope>NUCLEOTIDE SEQUENCE [LARGE SCALE GENOMIC DNA]</scope>
    <source>
        <strain evidence="3 4">CHN_HEN01</strain>
    </source>
</reference>
<name>A0A1D3D6P9_9EIME</name>
<keyword evidence="2" id="KW-0812">Transmembrane</keyword>
<keyword evidence="4" id="KW-1185">Reference proteome</keyword>
<comment type="caution">
    <text evidence="3">The sequence shown here is derived from an EMBL/GenBank/DDBJ whole genome shotgun (WGS) entry which is preliminary data.</text>
</comment>
<dbReference type="VEuPathDB" id="ToxoDB:LOC34624252"/>
<keyword evidence="2" id="KW-0472">Membrane</keyword>
<evidence type="ECO:0000256" key="1">
    <source>
        <dbReference type="SAM" id="MobiDB-lite"/>
    </source>
</evidence>
<protein>
    <recommendedName>
        <fullName evidence="5">Transmembrane protein</fullName>
    </recommendedName>
</protein>
<gene>
    <name evidence="3" type="ORF">cyc_08563</name>
</gene>
<feature type="transmembrane region" description="Helical" evidence="2">
    <location>
        <begin position="85"/>
        <end position="103"/>
    </location>
</feature>
<evidence type="ECO:0000256" key="2">
    <source>
        <dbReference type="SAM" id="Phobius"/>
    </source>
</evidence>
<evidence type="ECO:0008006" key="5">
    <source>
        <dbReference type="Google" id="ProtNLM"/>
    </source>
</evidence>
<organism evidence="3 4">
    <name type="scientific">Cyclospora cayetanensis</name>
    <dbReference type="NCBI Taxonomy" id="88456"/>
    <lineage>
        <taxon>Eukaryota</taxon>
        <taxon>Sar</taxon>
        <taxon>Alveolata</taxon>
        <taxon>Apicomplexa</taxon>
        <taxon>Conoidasida</taxon>
        <taxon>Coccidia</taxon>
        <taxon>Eucoccidiorida</taxon>
        <taxon>Eimeriorina</taxon>
        <taxon>Eimeriidae</taxon>
        <taxon>Cyclospora</taxon>
    </lineage>
</organism>
<proteinExistence type="predicted"/>
<dbReference type="EMBL" id="JROU02000481">
    <property type="protein sequence ID" value="OEH79131.1"/>
    <property type="molecule type" value="Genomic_DNA"/>
</dbReference>
<dbReference type="Proteomes" id="UP000095192">
    <property type="component" value="Unassembled WGS sequence"/>
</dbReference>
<feature type="compositionally biased region" description="Polar residues" evidence="1">
    <location>
        <begin position="61"/>
        <end position="77"/>
    </location>
</feature>
<feature type="transmembrane region" description="Helical" evidence="2">
    <location>
        <begin position="198"/>
        <end position="215"/>
    </location>
</feature>
<evidence type="ECO:0000313" key="3">
    <source>
        <dbReference type="EMBL" id="OEH79131.1"/>
    </source>
</evidence>
<feature type="transmembrane region" description="Helical" evidence="2">
    <location>
        <begin position="109"/>
        <end position="131"/>
    </location>
</feature>
<dbReference type="AlphaFoldDB" id="A0A1D3D6P9"/>
<accession>A0A1D3D6P9</accession>
<feature type="transmembrane region" description="Helical" evidence="2">
    <location>
        <begin position="151"/>
        <end position="170"/>
    </location>
</feature>
<sequence length="239" mass="26284">MRDYPNELRGRIIAARSNALPLTPALYQELLQLEERLPIEPYAGVIGQPKPPAAPSKPDGATSSAVQETESQQTNGGMQFTNKPYMYTLVAFCVAFGVGYLYLPGFLVVTAGLLAFYASVAAFINFGVRMVSAIQVSTTPTHDIPLTCRSIILFFSYYLFITLLCIHVRLPLRSAGPYTHIHHHEPDDPKANLLSDSSIFPILLVVFGISGYQVQQKRDKLPLLMANTSDSLVAQPIVE</sequence>